<keyword evidence="8" id="KW-1185">Reference proteome</keyword>
<dbReference type="GO" id="GO:1990904">
    <property type="term" value="C:ribonucleoprotein complex"/>
    <property type="evidence" value="ECO:0007669"/>
    <property type="project" value="UniProtKB-KW"/>
</dbReference>
<dbReference type="InterPro" id="IPR038587">
    <property type="entry name" value="Ribosomal_eL40_sf"/>
</dbReference>
<dbReference type="AlphaFoldDB" id="A0AAV5D847"/>
<dbReference type="GO" id="GO:0006412">
    <property type="term" value="P:translation"/>
    <property type="evidence" value="ECO:0007669"/>
    <property type="project" value="InterPro"/>
</dbReference>
<evidence type="ECO:0000256" key="2">
    <source>
        <dbReference type="ARBA" id="ARBA00022490"/>
    </source>
</evidence>
<proteinExistence type="predicted"/>
<accession>A0AAV5D847</accession>
<evidence type="ECO:0000256" key="1">
    <source>
        <dbReference type="ARBA" id="ARBA00004496"/>
    </source>
</evidence>
<evidence type="ECO:0000256" key="5">
    <source>
        <dbReference type="SAM" id="MobiDB-lite"/>
    </source>
</evidence>
<gene>
    <name evidence="7" type="primary">ga24508</name>
    <name evidence="7" type="ORF">PR202_ga24508</name>
</gene>
<dbReference type="InterPro" id="IPR001975">
    <property type="entry name" value="Ribosomal_eL40_dom"/>
</dbReference>
<dbReference type="EMBL" id="BQKI01000013">
    <property type="protein sequence ID" value="GJN06752.1"/>
    <property type="molecule type" value="Genomic_DNA"/>
</dbReference>
<evidence type="ECO:0000256" key="4">
    <source>
        <dbReference type="ARBA" id="ARBA00023274"/>
    </source>
</evidence>
<evidence type="ECO:0000256" key="3">
    <source>
        <dbReference type="ARBA" id="ARBA00022980"/>
    </source>
</evidence>
<dbReference type="SUPFAM" id="SSF57829">
    <property type="entry name" value="Zn-binding ribosomal proteins"/>
    <property type="match status" value="1"/>
</dbReference>
<dbReference type="Pfam" id="PF01020">
    <property type="entry name" value="Ribosomal_L40e"/>
    <property type="match status" value="1"/>
</dbReference>
<keyword evidence="3" id="KW-0689">Ribosomal protein</keyword>
<sequence>MSGAGRGKADREGDKASGWGPGSAQVPLAPVVDAHAAYGRWSEAGDTGCVFFAEHDRCYARLPIRATNCRKKKCGHTNQLRPKKKLNTWYH</sequence>
<evidence type="ECO:0000313" key="8">
    <source>
        <dbReference type="Proteomes" id="UP001054889"/>
    </source>
</evidence>
<evidence type="ECO:0000259" key="6">
    <source>
        <dbReference type="SMART" id="SM01377"/>
    </source>
</evidence>
<evidence type="ECO:0000313" key="7">
    <source>
        <dbReference type="EMBL" id="GJN06752.1"/>
    </source>
</evidence>
<protein>
    <recommendedName>
        <fullName evidence="6">Large ribosomal subunit protein eL40 domain-containing protein</fullName>
    </recommendedName>
</protein>
<comment type="caution">
    <text evidence="7">The sequence shown here is derived from an EMBL/GenBank/DDBJ whole genome shotgun (WGS) entry which is preliminary data.</text>
</comment>
<dbReference type="Gene3D" id="4.10.1060.50">
    <property type="match status" value="1"/>
</dbReference>
<dbReference type="GO" id="GO:0003735">
    <property type="term" value="F:structural constituent of ribosome"/>
    <property type="evidence" value="ECO:0007669"/>
    <property type="project" value="InterPro"/>
</dbReference>
<reference evidence="7" key="1">
    <citation type="journal article" date="2018" name="DNA Res.">
        <title>Multiple hybrid de novo genome assembly of finger millet, an orphan allotetraploid crop.</title>
        <authorList>
            <person name="Hatakeyama M."/>
            <person name="Aluri S."/>
            <person name="Balachadran M.T."/>
            <person name="Sivarajan S.R."/>
            <person name="Patrignani A."/>
            <person name="Gruter S."/>
            <person name="Poveda L."/>
            <person name="Shimizu-Inatsugi R."/>
            <person name="Baeten J."/>
            <person name="Francoijs K.J."/>
            <person name="Nataraja K.N."/>
            <person name="Reddy Y.A.N."/>
            <person name="Phadnis S."/>
            <person name="Ravikumar R.L."/>
            <person name="Schlapbach R."/>
            <person name="Sreeman S.M."/>
            <person name="Shimizu K.K."/>
        </authorList>
    </citation>
    <scope>NUCLEOTIDE SEQUENCE</scope>
</reference>
<feature type="region of interest" description="Disordered" evidence="5">
    <location>
        <begin position="1"/>
        <end position="25"/>
    </location>
</feature>
<dbReference type="GO" id="GO:0005737">
    <property type="term" value="C:cytoplasm"/>
    <property type="evidence" value="ECO:0007669"/>
    <property type="project" value="UniProtKB-SubCell"/>
</dbReference>
<comment type="subcellular location">
    <subcellularLocation>
        <location evidence="1">Cytoplasm</location>
    </subcellularLocation>
</comment>
<feature type="domain" description="Large ribosomal subunit protein eL40" evidence="6">
    <location>
        <begin position="44"/>
        <end position="87"/>
    </location>
</feature>
<dbReference type="SMART" id="SM01377">
    <property type="entry name" value="Ribosomal_L40e"/>
    <property type="match status" value="1"/>
</dbReference>
<dbReference type="FunFam" id="4.10.1060.50:FF:000001">
    <property type="entry name" value="ubiquitin-60S ribosomal protein L40"/>
    <property type="match status" value="1"/>
</dbReference>
<dbReference type="Proteomes" id="UP001054889">
    <property type="component" value="Unassembled WGS sequence"/>
</dbReference>
<dbReference type="InterPro" id="IPR011332">
    <property type="entry name" value="Ribosomal_zn-bd"/>
</dbReference>
<dbReference type="GO" id="GO:0005840">
    <property type="term" value="C:ribosome"/>
    <property type="evidence" value="ECO:0007669"/>
    <property type="project" value="UniProtKB-KW"/>
</dbReference>
<name>A0AAV5D847_ELECO</name>
<keyword evidence="4" id="KW-0687">Ribonucleoprotein</keyword>
<keyword evidence="2" id="KW-0963">Cytoplasm</keyword>
<reference evidence="7" key="2">
    <citation type="submission" date="2021-12" db="EMBL/GenBank/DDBJ databases">
        <title>Resequencing data analysis of finger millet.</title>
        <authorList>
            <person name="Hatakeyama M."/>
            <person name="Aluri S."/>
            <person name="Balachadran M.T."/>
            <person name="Sivarajan S.R."/>
            <person name="Poveda L."/>
            <person name="Shimizu-Inatsugi R."/>
            <person name="Schlapbach R."/>
            <person name="Sreeman S.M."/>
            <person name="Shimizu K.K."/>
        </authorList>
    </citation>
    <scope>NUCLEOTIDE SEQUENCE</scope>
</reference>
<organism evidence="7 8">
    <name type="scientific">Eleusine coracana subsp. coracana</name>
    <dbReference type="NCBI Taxonomy" id="191504"/>
    <lineage>
        <taxon>Eukaryota</taxon>
        <taxon>Viridiplantae</taxon>
        <taxon>Streptophyta</taxon>
        <taxon>Embryophyta</taxon>
        <taxon>Tracheophyta</taxon>
        <taxon>Spermatophyta</taxon>
        <taxon>Magnoliopsida</taxon>
        <taxon>Liliopsida</taxon>
        <taxon>Poales</taxon>
        <taxon>Poaceae</taxon>
        <taxon>PACMAD clade</taxon>
        <taxon>Chloridoideae</taxon>
        <taxon>Cynodonteae</taxon>
        <taxon>Eleusininae</taxon>
        <taxon>Eleusine</taxon>
    </lineage>
</organism>